<evidence type="ECO:0000259" key="13">
    <source>
        <dbReference type="Pfam" id="PF03801"/>
    </source>
</evidence>
<accession>A0A9P3PFZ8</accession>
<evidence type="ECO:0000256" key="7">
    <source>
        <dbReference type="ARBA" id="ARBA00023242"/>
    </source>
</evidence>
<sequence length="677" mass="76229">MQPAADPHGNVRSGIPVPSTVKKPAPNSRMSLAGPALRAPYQTPGPGPNPRQSMMRSQNTNPLLQSATKPNYGRTPLNNSTRRGSLWAGGAGAAPPTSSQTLKDSRPLRERHYQTKMRQDISSYLQGEGFDASMASLSNMTGKDYRTIFDFLLLTLDPSYPLNQNSRFEEEFVPALKAIRYPFAHQIDNKWLAAPASMHSWPPLLGVLHWLVEMCKLRGEYLCSGHPTLQNPAEIPEEFDDPWDHRALAFDYCDQAYTVWLDLIDDFVEPNQYLEDRYARKNERVQTDLMEQTNRLNQAKVELNKLKSSAAPVEKLQNENGLLTADSEKFQKILQQYEGRKKKLIDTIAFEKAELTSGATRLEQLKEDQDRLTEVVKAQNLTPEEVVRMNTDHEMLSRNLEDLKQKIAETHKVVMTLEVNVTHRAEAAEEALDAYTNLLSSLELFPPLPPPFEDVDLTLELNTAASNPQLLLSGADIRKVIKPTLSGVAESKRSERASVESERIKVDNELDQLTLECENVDEEIGELEKKVMALNEQADDLRDAAQQEALVANAEAARLERDLAHARTAALANGMGVKSRLQALQFDYREQIEKVSRLKEETVRAIIKNSHDIAIFKEESASAIRKPKTKDSQDQSPKIDQLSLLPHTEETPASKKLSTSSEEPIIELWIDHFRMAR</sequence>
<dbReference type="InterPro" id="IPR038273">
    <property type="entry name" value="Ndc80_sf"/>
</dbReference>
<evidence type="ECO:0000256" key="6">
    <source>
        <dbReference type="ARBA" id="ARBA00023054"/>
    </source>
</evidence>
<keyword evidence="4 10" id="KW-0498">Mitosis</keyword>
<dbReference type="Gene3D" id="1.10.418.30">
    <property type="entry name" value="Ncd80 complex, Ncd80 subunit"/>
    <property type="match status" value="1"/>
</dbReference>
<dbReference type="EMBL" id="BRPK01000002">
    <property type="protein sequence ID" value="GLB35332.1"/>
    <property type="molecule type" value="Genomic_DNA"/>
</dbReference>
<keyword evidence="7 10" id="KW-0539">Nucleus</keyword>
<reference evidence="14" key="1">
    <citation type="submission" date="2022-07" db="EMBL/GenBank/DDBJ databases">
        <title>The genome of Lyophyllum shimeji provides insight into the initial evolution of ectomycorrhizal fungal genome.</title>
        <authorList>
            <person name="Kobayashi Y."/>
            <person name="Shibata T."/>
            <person name="Hirakawa H."/>
            <person name="Shigenobu S."/>
            <person name="Nishiyama T."/>
            <person name="Yamada A."/>
            <person name="Hasebe M."/>
            <person name="Kawaguchi M."/>
        </authorList>
    </citation>
    <scope>NUCLEOTIDE SEQUENCE</scope>
    <source>
        <strain evidence="14">AT787</strain>
    </source>
</reference>
<keyword evidence="6 11" id="KW-0175">Coiled coil</keyword>
<feature type="domain" description="Kinetochore protein Ndc80 CH" evidence="13">
    <location>
        <begin position="96"/>
        <end position="217"/>
    </location>
</feature>
<keyword evidence="8 10" id="KW-0131">Cell cycle</keyword>
<feature type="coiled-coil region" evidence="11">
    <location>
        <begin position="282"/>
        <end position="309"/>
    </location>
</feature>
<keyword evidence="5 10" id="KW-0995">Kinetochore</keyword>
<evidence type="ECO:0000256" key="11">
    <source>
        <dbReference type="SAM" id="Coils"/>
    </source>
</evidence>
<dbReference type="GO" id="GO:0005634">
    <property type="term" value="C:nucleus"/>
    <property type="evidence" value="ECO:0007669"/>
    <property type="project" value="UniProtKB-SubCell"/>
</dbReference>
<dbReference type="PANTHER" id="PTHR10643">
    <property type="entry name" value="KINETOCHORE PROTEIN NDC80"/>
    <property type="match status" value="1"/>
</dbReference>
<dbReference type="GO" id="GO:0051301">
    <property type="term" value="P:cell division"/>
    <property type="evidence" value="ECO:0007669"/>
    <property type="project" value="UniProtKB-UniRule"/>
</dbReference>
<comment type="subunit">
    <text evidence="10">Component of the NDC80 complex.</text>
</comment>
<name>A0A9P3PFZ8_LYOSH</name>
<comment type="subcellular location">
    <subcellularLocation>
        <location evidence="10">Chromosome</location>
        <location evidence="10">Centromere</location>
        <location evidence="10">Kinetochore</location>
    </subcellularLocation>
    <subcellularLocation>
        <location evidence="10">Nucleus</location>
    </subcellularLocation>
</comment>
<gene>
    <name evidence="14" type="primary">NDC80</name>
    <name evidence="14" type="ORF">LshimejAT787_0208970</name>
</gene>
<evidence type="ECO:0000256" key="3">
    <source>
        <dbReference type="ARBA" id="ARBA00022618"/>
    </source>
</evidence>
<keyword evidence="15" id="KW-1185">Reference proteome</keyword>
<evidence type="ECO:0000256" key="10">
    <source>
        <dbReference type="RuleBase" id="RU368072"/>
    </source>
</evidence>
<dbReference type="OrthoDB" id="7459479at2759"/>
<dbReference type="AlphaFoldDB" id="A0A9P3PFZ8"/>
<dbReference type="InterPro" id="IPR055260">
    <property type="entry name" value="Ndc80_CH"/>
</dbReference>
<evidence type="ECO:0000313" key="15">
    <source>
        <dbReference type="Proteomes" id="UP001063166"/>
    </source>
</evidence>
<dbReference type="InterPro" id="IPR005550">
    <property type="entry name" value="Kinetochore_Ndc80"/>
</dbReference>
<comment type="caution">
    <text evidence="14">The sequence shown here is derived from an EMBL/GenBank/DDBJ whole genome shotgun (WGS) entry which is preliminary data.</text>
</comment>
<evidence type="ECO:0000256" key="2">
    <source>
        <dbReference type="ARBA" id="ARBA00022454"/>
    </source>
</evidence>
<comment type="similarity">
    <text evidence="1 10">Belongs to the NDC80/HEC1 family.</text>
</comment>
<proteinExistence type="inferred from homology"/>
<dbReference type="Pfam" id="PF03801">
    <property type="entry name" value="Ndc80_HEC"/>
    <property type="match status" value="1"/>
</dbReference>
<dbReference type="GO" id="GO:0031262">
    <property type="term" value="C:Ndc80 complex"/>
    <property type="evidence" value="ECO:0007669"/>
    <property type="project" value="UniProtKB-UniRule"/>
</dbReference>
<evidence type="ECO:0000256" key="5">
    <source>
        <dbReference type="ARBA" id="ARBA00022838"/>
    </source>
</evidence>
<keyword evidence="2 10" id="KW-0158">Chromosome</keyword>
<evidence type="ECO:0000256" key="8">
    <source>
        <dbReference type="ARBA" id="ARBA00023306"/>
    </source>
</evidence>
<keyword evidence="9 10" id="KW-0137">Centromere</keyword>
<evidence type="ECO:0000256" key="9">
    <source>
        <dbReference type="ARBA" id="ARBA00023328"/>
    </source>
</evidence>
<comment type="function">
    <text evidence="10">Acts as a component of the essential kinetochore-associated NDC80 complex, which is required for chromosome segregation and spindle checkpoint activity.</text>
</comment>
<evidence type="ECO:0000256" key="4">
    <source>
        <dbReference type="ARBA" id="ARBA00022776"/>
    </source>
</evidence>
<dbReference type="PANTHER" id="PTHR10643:SF2">
    <property type="entry name" value="KINETOCHORE PROTEIN NDC80 HOMOLOG"/>
    <property type="match status" value="1"/>
</dbReference>
<protein>
    <recommendedName>
        <fullName evidence="10">Kinetochore protein NDC80</fullName>
    </recommendedName>
</protein>
<feature type="region of interest" description="Disordered" evidence="12">
    <location>
        <begin position="623"/>
        <end position="661"/>
    </location>
</feature>
<evidence type="ECO:0000313" key="14">
    <source>
        <dbReference type="EMBL" id="GLB35332.1"/>
    </source>
</evidence>
<feature type="region of interest" description="Disordered" evidence="12">
    <location>
        <begin position="1"/>
        <end position="107"/>
    </location>
</feature>
<organism evidence="14 15">
    <name type="scientific">Lyophyllum shimeji</name>
    <name type="common">Hon-shimeji</name>
    <name type="synonym">Tricholoma shimeji</name>
    <dbReference type="NCBI Taxonomy" id="47721"/>
    <lineage>
        <taxon>Eukaryota</taxon>
        <taxon>Fungi</taxon>
        <taxon>Dikarya</taxon>
        <taxon>Basidiomycota</taxon>
        <taxon>Agaricomycotina</taxon>
        <taxon>Agaricomycetes</taxon>
        <taxon>Agaricomycetidae</taxon>
        <taxon>Agaricales</taxon>
        <taxon>Tricholomatineae</taxon>
        <taxon>Lyophyllaceae</taxon>
        <taxon>Lyophyllum</taxon>
    </lineage>
</organism>
<dbReference type="GO" id="GO:0051315">
    <property type="term" value="P:attachment of mitotic spindle microtubules to kinetochore"/>
    <property type="evidence" value="ECO:0007669"/>
    <property type="project" value="UniProtKB-UniRule"/>
</dbReference>
<feature type="coiled-coil region" evidence="11">
    <location>
        <begin position="334"/>
        <end position="420"/>
    </location>
</feature>
<feature type="coiled-coil region" evidence="11">
    <location>
        <begin position="496"/>
        <end position="601"/>
    </location>
</feature>
<dbReference type="Proteomes" id="UP001063166">
    <property type="component" value="Unassembled WGS sequence"/>
</dbReference>
<evidence type="ECO:0000256" key="12">
    <source>
        <dbReference type="SAM" id="MobiDB-lite"/>
    </source>
</evidence>
<feature type="compositionally biased region" description="Polar residues" evidence="12">
    <location>
        <begin position="50"/>
        <end position="69"/>
    </location>
</feature>
<keyword evidence="3 10" id="KW-0132">Cell division</keyword>
<evidence type="ECO:0000256" key="1">
    <source>
        <dbReference type="ARBA" id="ARBA00007050"/>
    </source>
</evidence>